<organism evidence="2">
    <name type="scientific">Glycine max</name>
    <name type="common">Soybean</name>
    <name type="synonym">Glycine hispida</name>
    <dbReference type="NCBI Taxonomy" id="3847"/>
    <lineage>
        <taxon>Eukaryota</taxon>
        <taxon>Viridiplantae</taxon>
        <taxon>Streptophyta</taxon>
        <taxon>Embryophyta</taxon>
        <taxon>Tracheophyta</taxon>
        <taxon>Spermatophyta</taxon>
        <taxon>Magnoliopsida</taxon>
        <taxon>eudicotyledons</taxon>
        <taxon>Gunneridae</taxon>
        <taxon>Pentapetalae</taxon>
        <taxon>rosids</taxon>
        <taxon>fabids</taxon>
        <taxon>Fabales</taxon>
        <taxon>Fabaceae</taxon>
        <taxon>Papilionoideae</taxon>
        <taxon>50 kb inversion clade</taxon>
        <taxon>NPAAA clade</taxon>
        <taxon>indigoferoid/millettioid clade</taxon>
        <taxon>Phaseoleae</taxon>
        <taxon>Glycine</taxon>
        <taxon>Glycine subgen. Soja</taxon>
    </lineage>
</organism>
<evidence type="ECO:0000256" key="1">
    <source>
        <dbReference type="SAM" id="MobiDB-lite"/>
    </source>
</evidence>
<dbReference type="Proteomes" id="UP000008827">
    <property type="component" value="Chromosome 7"/>
</dbReference>
<gene>
    <name evidence="2" type="ORF">GLYMA_07G098600</name>
</gene>
<dbReference type="AlphaFoldDB" id="A0A0R0JAM0"/>
<evidence type="ECO:0000313" key="4">
    <source>
        <dbReference type="Proteomes" id="UP000008827"/>
    </source>
</evidence>
<dbReference type="PaxDb" id="3847-GLYMA07G11035.1"/>
<protein>
    <recommendedName>
        <fullName evidence="5">Transmembrane protein</fullName>
    </recommendedName>
</protein>
<dbReference type="Gramene" id="KRH48580">
    <property type="protein sequence ID" value="KRH48580"/>
    <property type="gene ID" value="GLYMA_07G098600"/>
</dbReference>
<reference evidence="3" key="2">
    <citation type="submission" date="2018-02" db="UniProtKB">
        <authorList>
            <consortium name="EnsemblPlants"/>
        </authorList>
    </citation>
    <scope>IDENTIFICATION</scope>
    <source>
        <strain evidence="3">Williams 82</strain>
    </source>
</reference>
<feature type="compositionally biased region" description="Pro residues" evidence="1">
    <location>
        <begin position="43"/>
        <end position="52"/>
    </location>
</feature>
<dbReference type="EnsemblPlants" id="KRH48580">
    <property type="protein sequence ID" value="KRH48580"/>
    <property type="gene ID" value="GLYMA_07G098600"/>
</dbReference>
<sequence>MARTSLSSISIPFLILLIIAFTFFAQLAPVSADLQKRKFGPMSSPPPPPRLSPGPGSG</sequence>
<accession>A0A0R0JAM0</accession>
<keyword evidence="4" id="KW-1185">Reference proteome</keyword>
<dbReference type="EMBL" id="CM000840">
    <property type="protein sequence ID" value="KRH48580.1"/>
    <property type="molecule type" value="Genomic_DNA"/>
</dbReference>
<reference evidence="2" key="3">
    <citation type="submission" date="2018-07" db="EMBL/GenBank/DDBJ databases">
        <title>WGS assembly of Glycine max.</title>
        <authorList>
            <person name="Schmutz J."/>
            <person name="Cannon S."/>
            <person name="Schlueter J."/>
            <person name="Ma J."/>
            <person name="Mitros T."/>
            <person name="Nelson W."/>
            <person name="Hyten D."/>
            <person name="Song Q."/>
            <person name="Thelen J."/>
            <person name="Cheng J."/>
            <person name="Xu D."/>
            <person name="Hellsten U."/>
            <person name="May G."/>
            <person name="Yu Y."/>
            <person name="Sakurai T."/>
            <person name="Umezawa T."/>
            <person name="Bhattacharyya M."/>
            <person name="Sandhu D."/>
            <person name="Valliyodan B."/>
            <person name="Lindquist E."/>
            <person name="Peto M."/>
            <person name="Grant D."/>
            <person name="Shu S."/>
            <person name="Goodstein D."/>
            <person name="Barry K."/>
            <person name="Futrell-Griggs M."/>
            <person name="Abernathy B."/>
            <person name="Du J."/>
            <person name="Tian Z."/>
            <person name="Zhu L."/>
            <person name="Gill N."/>
            <person name="Joshi T."/>
            <person name="Libault M."/>
            <person name="Sethuraman A."/>
            <person name="Zhang X."/>
            <person name="Shinozaki K."/>
            <person name="Nguyen H."/>
            <person name="Wing R."/>
            <person name="Cregan P."/>
            <person name="Specht J."/>
            <person name="Grimwood J."/>
            <person name="Rokhsar D."/>
            <person name="Stacey G."/>
            <person name="Shoemaker R."/>
            <person name="Jackson S."/>
        </authorList>
    </citation>
    <scope>NUCLEOTIDE SEQUENCE</scope>
    <source>
        <tissue evidence="2">Callus</tissue>
    </source>
</reference>
<proteinExistence type="predicted"/>
<dbReference type="InParanoid" id="A0A0R0JAM0"/>
<feature type="region of interest" description="Disordered" evidence="1">
    <location>
        <begin position="36"/>
        <end position="58"/>
    </location>
</feature>
<name>A0A0R0JAM0_SOYBN</name>
<evidence type="ECO:0000313" key="2">
    <source>
        <dbReference type="EMBL" id="KRH48580.1"/>
    </source>
</evidence>
<evidence type="ECO:0000313" key="3">
    <source>
        <dbReference type="EnsemblPlants" id="KRH48580"/>
    </source>
</evidence>
<reference evidence="2 3" key="1">
    <citation type="journal article" date="2010" name="Nature">
        <title>Genome sequence of the palaeopolyploid soybean.</title>
        <authorList>
            <person name="Schmutz J."/>
            <person name="Cannon S.B."/>
            <person name="Schlueter J."/>
            <person name="Ma J."/>
            <person name="Mitros T."/>
            <person name="Nelson W."/>
            <person name="Hyten D.L."/>
            <person name="Song Q."/>
            <person name="Thelen J.J."/>
            <person name="Cheng J."/>
            <person name="Xu D."/>
            <person name="Hellsten U."/>
            <person name="May G.D."/>
            <person name="Yu Y."/>
            <person name="Sakurai T."/>
            <person name="Umezawa T."/>
            <person name="Bhattacharyya M.K."/>
            <person name="Sandhu D."/>
            <person name="Valliyodan B."/>
            <person name="Lindquist E."/>
            <person name="Peto M."/>
            <person name="Grant D."/>
            <person name="Shu S."/>
            <person name="Goodstein D."/>
            <person name="Barry K."/>
            <person name="Futrell-Griggs M."/>
            <person name="Abernathy B."/>
            <person name="Du J."/>
            <person name="Tian Z."/>
            <person name="Zhu L."/>
            <person name="Gill N."/>
            <person name="Joshi T."/>
            <person name="Libault M."/>
            <person name="Sethuraman A."/>
            <person name="Zhang X.-C."/>
            <person name="Shinozaki K."/>
            <person name="Nguyen H.T."/>
            <person name="Wing R.A."/>
            <person name="Cregan P."/>
            <person name="Specht J."/>
            <person name="Grimwood J."/>
            <person name="Rokhsar D."/>
            <person name="Stacey G."/>
            <person name="Shoemaker R.C."/>
            <person name="Jackson S.A."/>
        </authorList>
    </citation>
    <scope>NUCLEOTIDE SEQUENCE [LARGE SCALE GENOMIC DNA]</scope>
    <source>
        <strain evidence="3">cv. Williams 82</strain>
        <tissue evidence="2">Callus</tissue>
    </source>
</reference>
<evidence type="ECO:0008006" key="5">
    <source>
        <dbReference type="Google" id="ProtNLM"/>
    </source>
</evidence>